<organism evidence="1 2">
    <name type="scientific">Treponema peruense</name>
    <dbReference type="NCBI Taxonomy" id="2787628"/>
    <lineage>
        <taxon>Bacteria</taxon>
        <taxon>Pseudomonadati</taxon>
        <taxon>Spirochaetota</taxon>
        <taxon>Spirochaetia</taxon>
        <taxon>Spirochaetales</taxon>
        <taxon>Treponemataceae</taxon>
        <taxon>Treponema</taxon>
    </lineage>
</organism>
<dbReference type="Proteomes" id="UP000595224">
    <property type="component" value="Chromosome"/>
</dbReference>
<dbReference type="RefSeq" id="WP_198443552.1">
    <property type="nucleotide sequence ID" value="NZ_CBCSHE010000006.1"/>
</dbReference>
<gene>
    <name evidence="1" type="ORF">IWA51_05750</name>
</gene>
<reference evidence="1 2" key="1">
    <citation type="submission" date="2020-11" db="EMBL/GenBank/DDBJ databases">
        <title>Treponema Peruensis nv. sp., first commensal Treponema isolated from human feces.</title>
        <authorList>
            <person name="Belkhou C."/>
            <person name="Raes J."/>
        </authorList>
    </citation>
    <scope>NUCLEOTIDE SEQUENCE [LARGE SCALE GENOMIC DNA]</scope>
    <source>
        <strain evidence="1 2">RCC2812</strain>
    </source>
</reference>
<dbReference type="KEGG" id="tper:IWA51_05750"/>
<keyword evidence="2" id="KW-1185">Reference proteome</keyword>
<protein>
    <submittedName>
        <fullName evidence="1">Uncharacterized protein</fullName>
    </submittedName>
</protein>
<evidence type="ECO:0000313" key="2">
    <source>
        <dbReference type="Proteomes" id="UP000595224"/>
    </source>
</evidence>
<dbReference type="EMBL" id="CP064936">
    <property type="protein sequence ID" value="QQA02079.1"/>
    <property type="molecule type" value="Genomic_DNA"/>
</dbReference>
<evidence type="ECO:0000313" key="1">
    <source>
        <dbReference type="EMBL" id="QQA02079.1"/>
    </source>
</evidence>
<proteinExistence type="predicted"/>
<accession>A0A7T3V6E3</accession>
<sequence>MQLKVNGQDVDITLENEKTIGDVLASFEAEAAKNNATTVSIKIDGMPVSAEEFDEAAKNPIKEDTLIELRVISLAEIRDALSVSQNNLKSLSEQLLEIPAKLQSGDDKYADQIITNLADGIDSFCHTTTLCALFPEEYEKIKFDGKSAGEFFEDFAPIIADLEQAMSSKDTVTIGDLCEYEISPRLMSLAESISKYLGA</sequence>
<name>A0A7T3V6E3_9SPIR</name>
<dbReference type="AlphaFoldDB" id="A0A7T3V6E3"/>